<dbReference type="Proteomes" id="UP000608420">
    <property type="component" value="Unassembled WGS sequence"/>
</dbReference>
<dbReference type="PANTHER" id="PTHR43841">
    <property type="entry name" value="3-HYDROXYACYL-THIOESTER DEHYDRATASE HTDX-RELATED"/>
    <property type="match status" value="1"/>
</dbReference>
<keyword evidence="3" id="KW-1185">Reference proteome</keyword>
<evidence type="ECO:0000259" key="1">
    <source>
        <dbReference type="Pfam" id="PF01575"/>
    </source>
</evidence>
<dbReference type="PANTHER" id="PTHR43841:SF1">
    <property type="entry name" value="3-HYDROXYACYL-THIOESTER DEHYDRATASE X"/>
    <property type="match status" value="1"/>
</dbReference>
<evidence type="ECO:0000313" key="2">
    <source>
        <dbReference type="EMBL" id="GGG12754.1"/>
    </source>
</evidence>
<dbReference type="CDD" id="cd03441">
    <property type="entry name" value="R_hydratase_like"/>
    <property type="match status" value="1"/>
</dbReference>
<feature type="domain" description="MaoC-like" evidence="1">
    <location>
        <begin position="5"/>
        <end position="97"/>
    </location>
</feature>
<gene>
    <name evidence="2" type="ORF">GCM10010913_38190</name>
</gene>
<dbReference type="PRINTS" id="PR01483">
    <property type="entry name" value="FASYNTHASE"/>
</dbReference>
<dbReference type="RefSeq" id="WP_120461994.1">
    <property type="nucleotide sequence ID" value="NZ_BMIW01000034.1"/>
</dbReference>
<proteinExistence type="predicted"/>
<organism evidence="2 3">
    <name type="scientific">Paenibacillus aceti</name>
    <dbReference type="NCBI Taxonomy" id="1820010"/>
    <lineage>
        <taxon>Bacteria</taxon>
        <taxon>Bacillati</taxon>
        <taxon>Bacillota</taxon>
        <taxon>Bacilli</taxon>
        <taxon>Bacillales</taxon>
        <taxon>Paenibacillaceae</taxon>
        <taxon>Paenibacillus</taxon>
    </lineage>
</organism>
<comment type="caution">
    <text evidence="2">The sequence shown here is derived from an EMBL/GenBank/DDBJ whole genome shotgun (WGS) entry which is preliminary data.</text>
</comment>
<accession>A0ABQ1W381</accession>
<dbReference type="SUPFAM" id="SSF54637">
    <property type="entry name" value="Thioesterase/thiol ester dehydrase-isomerase"/>
    <property type="match status" value="1"/>
</dbReference>
<name>A0ABQ1W381_9BACL</name>
<protein>
    <recommendedName>
        <fullName evidence="1">MaoC-like domain-containing protein</fullName>
    </recommendedName>
</protein>
<evidence type="ECO:0000313" key="3">
    <source>
        <dbReference type="Proteomes" id="UP000608420"/>
    </source>
</evidence>
<dbReference type="InterPro" id="IPR002539">
    <property type="entry name" value="MaoC-like_dom"/>
</dbReference>
<dbReference type="EMBL" id="BMIW01000034">
    <property type="protein sequence ID" value="GGG12754.1"/>
    <property type="molecule type" value="Genomic_DNA"/>
</dbReference>
<dbReference type="Pfam" id="PF01575">
    <property type="entry name" value="MaoC_dehydratas"/>
    <property type="match status" value="1"/>
</dbReference>
<sequence length="124" mass="13454">MRKWITAAAIRQYAEASGDMAAIHLDHAAAAEAGYERPIAHGMYVMGLAQSLYLANLDLASLAEHQLPWISASSMRFQRPLLQDTIANFEFVECGEQVDVKVTSEHGEVIATGSFAVKSVKGGF</sequence>
<dbReference type="InterPro" id="IPR029069">
    <property type="entry name" value="HotDog_dom_sf"/>
</dbReference>
<reference evidence="3" key="1">
    <citation type="journal article" date="2019" name="Int. J. Syst. Evol. Microbiol.">
        <title>The Global Catalogue of Microorganisms (GCM) 10K type strain sequencing project: providing services to taxonomists for standard genome sequencing and annotation.</title>
        <authorList>
            <consortium name="The Broad Institute Genomics Platform"/>
            <consortium name="The Broad Institute Genome Sequencing Center for Infectious Disease"/>
            <person name="Wu L."/>
            <person name="Ma J."/>
        </authorList>
    </citation>
    <scope>NUCLEOTIDE SEQUENCE [LARGE SCALE GENOMIC DNA]</scope>
    <source>
        <strain evidence="3">CGMCC 1.15420</strain>
    </source>
</reference>
<dbReference type="Gene3D" id="3.10.129.10">
    <property type="entry name" value="Hotdog Thioesterase"/>
    <property type="match status" value="1"/>
</dbReference>
<dbReference type="InterPro" id="IPR003965">
    <property type="entry name" value="Fatty_acid_synthase"/>
</dbReference>